<dbReference type="EMBL" id="AUZZ01001241">
    <property type="protein sequence ID" value="EQD65108.1"/>
    <property type="molecule type" value="Genomic_DNA"/>
</dbReference>
<reference evidence="2" key="1">
    <citation type="submission" date="2013-08" db="EMBL/GenBank/DDBJ databases">
        <authorList>
            <person name="Mendez C."/>
            <person name="Richter M."/>
            <person name="Ferrer M."/>
            <person name="Sanchez J."/>
        </authorList>
    </citation>
    <scope>NUCLEOTIDE SEQUENCE</scope>
</reference>
<dbReference type="Gene3D" id="1.20.120.520">
    <property type="entry name" value="nmb1532 protein domain like"/>
    <property type="match status" value="1"/>
</dbReference>
<feature type="domain" description="Hemerythrin-like" evidence="1">
    <location>
        <begin position="8"/>
        <end position="130"/>
    </location>
</feature>
<accession>T1B9L1</accession>
<dbReference type="AlphaFoldDB" id="T1B9L1"/>
<feature type="non-terminal residue" evidence="2">
    <location>
        <position position="1"/>
    </location>
</feature>
<gene>
    <name evidence="2" type="ORF">B2A_01727</name>
</gene>
<name>T1B9L1_9ZZZZ</name>
<sequence>DSVKSIEQIMRHDHERLDVLLEASAKAVREGLWDEAADLLQRFRHGIVDVHMMVEETMLFPAFEARDGNDDLPLTALLRKGHRDLRVFFLEMEEAIGARDAEEYSALLSTVQAILKHHDTKEETELYPHLAEALSDQGRVAGETILGQQGSPPALPGR</sequence>
<comment type="caution">
    <text evidence="2">The sequence shown here is derived from an EMBL/GenBank/DDBJ whole genome shotgun (WGS) entry which is preliminary data.</text>
</comment>
<organism evidence="2">
    <name type="scientific">mine drainage metagenome</name>
    <dbReference type="NCBI Taxonomy" id="410659"/>
    <lineage>
        <taxon>unclassified sequences</taxon>
        <taxon>metagenomes</taxon>
        <taxon>ecological metagenomes</taxon>
    </lineage>
</organism>
<protein>
    <submittedName>
        <fullName evidence="2">Hemerythrin HHE cation binding domain protein</fullName>
    </submittedName>
</protein>
<reference evidence="2" key="2">
    <citation type="journal article" date="2014" name="ISME J.">
        <title>Microbial stratification in low pH oxic and suboxic macroscopic growths along an acid mine drainage.</title>
        <authorList>
            <person name="Mendez-Garcia C."/>
            <person name="Mesa V."/>
            <person name="Sprenger R.R."/>
            <person name="Richter M."/>
            <person name="Diez M.S."/>
            <person name="Solano J."/>
            <person name="Bargiela R."/>
            <person name="Golyshina O.V."/>
            <person name="Manteca A."/>
            <person name="Ramos J.L."/>
            <person name="Gallego J.R."/>
            <person name="Llorente I."/>
            <person name="Martins Dos Santos V.A."/>
            <person name="Jensen O.N."/>
            <person name="Pelaez A.I."/>
            <person name="Sanchez J."/>
            <person name="Ferrer M."/>
        </authorList>
    </citation>
    <scope>NUCLEOTIDE SEQUENCE</scope>
</reference>
<evidence type="ECO:0000313" key="2">
    <source>
        <dbReference type="EMBL" id="EQD65108.1"/>
    </source>
</evidence>
<proteinExistence type="predicted"/>
<dbReference type="Pfam" id="PF01814">
    <property type="entry name" value="Hemerythrin"/>
    <property type="match status" value="1"/>
</dbReference>
<evidence type="ECO:0000259" key="1">
    <source>
        <dbReference type="Pfam" id="PF01814"/>
    </source>
</evidence>
<dbReference type="InterPro" id="IPR012312">
    <property type="entry name" value="Hemerythrin-like"/>
</dbReference>